<proteinExistence type="predicted"/>
<evidence type="ECO:0000313" key="1">
    <source>
        <dbReference type="EMBL" id="CUS02234.2"/>
    </source>
</evidence>
<gene>
    <name evidence="1" type="ORF">CFX0092_A0353</name>
</gene>
<protein>
    <recommendedName>
        <fullName evidence="3">CARDB domain-containing protein</fullName>
    </recommendedName>
</protein>
<organism evidence="1 2">
    <name type="scientific">Candidatus Promineifilum breve</name>
    <dbReference type="NCBI Taxonomy" id="1806508"/>
    <lineage>
        <taxon>Bacteria</taxon>
        <taxon>Bacillati</taxon>
        <taxon>Chloroflexota</taxon>
        <taxon>Ardenticatenia</taxon>
        <taxon>Candidatus Promineifilales</taxon>
        <taxon>Candidatus Promineifilaceae</taxon>
        <taxon>Candidatus Promineifilum</taxon>
    </lineage>
</organism>
<reference evidence="1" key="1">
    <citation type="submission" date="2016-01" db="EMBL/GenBank/DDBJ databases">
        <authorList>
            <person name="Mcilroy J.S."/>
            <person name="Karst M S."/>
            <person name="Albertsen M."/>
        </authorList>
    </citation>
    <scope>NUCLEOTIDE SEQUENCE</scope>
    <source>
        <strain evidence="1">Cfx-K</strain>
    </source>
</reference>
<name>A0A160SYS7_9CHLR</name>
<evidence type="ECO:0000313" key="2">
    <source>
        <dbReference type="Proteomes" id="UP000215027"/>
    </source>
</evidence>
<dbReference type="AlphaFoldDB" id="A0A160SYS7"/>
<dbReference type="Proteomes" id="UP000215027">
    <property type="component" value="Chromosome I"/>
</dbReference>
<dbReference type="Gene3D" id="2.60.40.10">
    <property type="entry name" value="Immunoglobulins"/>
    <property type="match status" value="1"/>
</dbReference>
<dbReference type="EMBL" id="LN890655">
    <property type="protein sequence ID" value="CUS02234.2"/>
    <property type="molecule type" value="Genomic_DNA"/>
</dbReference>
<dbReference type="InterPro" id="IPR013783">
    <property type="entry name" value="Ig-like_fold"/>
</dbReference>
<dbReference type="KEGG" id="pbf:CFX0092_A0353"/>
<accession>A0A160SYS7</accession>
<dbReference type="SUPFAM" id="SSF55486">
    <property type="entry name" value="Metalloproteases ('zincins'), catalytic domain"/>
    <property type="match status" value="1"/>
</dbReference>
<sequence length="497" mass="53897">MREQTTRRLAFVVLLLCGVCILFGYGGRVLAAAQPDRTNTIYLPIVPVRAPQTTSDLQIVHMGLYQSVQSQSNGVTLVAHKPAMLRVYAQSTTSSGPILADVTVVAERDGQIIGSQTITPHTVSSTPSADNLDSTFNFELPLEWLSGEITLTATIDDQDLLAEPNEANNAMRMTFAFQAVPPLDLTIVPIHYIDTVTGVTFAEPGHDPVSDWLLSAFPVSEINVTIHTPITFRGDLRQGDEWQRLLEELTDVWTAEVGAQSPHAYFGLIPNRGLGGESWFEGGVSGFGWNGLRVSVGLDVGEETAATAGHELGHNFGRDHAPCGNPSNIDPHFPYPDASIGVYGVDTTDETLLDPALTRDMMSYCGPEWVSDYTYEGLLQDQMQQGTRARLSDDGLLIRASLDGAAVTMHSVYRVERSFQSRESSGSYQVELFNADGESLGVFPAELYEAEETGVSASMLLAYAPGIAADEAVARVQFVKDGRIIAERAIDGVQEIK</sequence>
<evidence type="ECO:0008006" key="3">
    <source>
        <dbReference type="Google" id="ProtNLM"/>
    </source>
</evidence>
<keyword evidence="2" id="KW-1185">Reference proteome</keyword>